<proteinExistence type="inferred from homology"/>
<dbReference type="SUPFAM" id="SSF56399">
    <property type="entry name" value="ADP-ribosylation"/>
    <property type="match status" value="1"/>
</dbReference>
<sequence length="183" mass="21221">MNEKDKKNLSKFLSLILRHQPETIQLTLDTNGWANVEELIHKAKRKRKIFSFDDLKEIVATNDKQRFTFNDNQTKIRANQGHSIQSINLNLTPITPPPFLYHVTVAKFMDSIRENGLQKMSRQHVHLSTDIETATKVGSRRGKPIILTVKSGAMFQEGYDFYKSENNVWLTPHVPVKFIEFKI</sequence>
<evidence type="ECO:0000256" key="5">
    <source>
        <dbReference type="HAMAP-Rule" id="MF_00299"/>
    </source>
</evidence>
<keyword evidence="2 5" id="KW-0808">Transferase</keyword>
<reference evidence="6 7" key="1">
    <citation type="submission" date="2024-05" db="EMBL/GenBank/DDBJ databases">
        <authorList>
            <person name="Duchaud E."/>
        </authorList>
    </citation>
    <scope>NUCLEOTIDE SEQUENCE [LARGE SCALE GENOMIC DNA]</scope>
    <source>
        <strain evidence="6">Ena-SAMPLE-TAB-13-05-2024-13:56:06:370-140305</strain>
    </source>
</reference>
<evidence type="ECO:0000256" key="4">
    <source>
        <dbReference type="ARBA" id="ARBA00025212"/>
    </source>
</evidence>
<dbReference type="GO" id="GO:0016740">
    <property type="term" value="F:transferase activity"/>
    <property type="evidence" value="ECO:0007669"/>
    <property type="project" value="UniProtKB-KW"/>
</dbReference>
<dbReference type="Proteomes" id="UP001497602">
    <property type="component" value="Unassembled WGS sequence"/>
</dbReference>
<evidence type="ECO:0000313" key="6">
    <source>
        <dbReference type="EMBL" id="CAL2108794.1"/>
    </source>
</evidence>
<dbReference type="Gene3D" id="1.10.10.970">
    <property type="entry name" value="RNA 2'-phosphotransferase, Tpt1/KptA family, N-terminal domain"/>
    <property type="match status" value="1"/>
</dbReference>
<dbReference type="InterPro" id="IPR042081">
    <property type="entry name" value="RNA_2'-PTrans_C"/>
</dbReference>
<dbReference type="InterPro" id="IPR042080">
    <property type="entry name" value="RNA_2'-PTrans_N"/>
</dbReference>
<dbReference type="InterPro" id="IPR002745">
    <property type="entry name" value="Ptrans_KptA/Tpt1"/>
</dbReference>
<dbReference type="Gene3D" id="3.20.170.30">
    <property type="match status" value="1"/>
</dbReference>
<dbReference type="InterPro" id="IPR022928">
    <property type="entry name" value="RNA_2'-PTrans_KptA"/>
</dbReference>
<comment type="similarity">
    <text evidence="1 5">Belongs to the KptA/TPT1 family.</text>
</comment>
<evidence type="ECO:0000313" key="7">
    <source>
        <dbReference type="Proteomes" id="UP001497602"/>
    </source>
</evidence>
<organism evidence="6 7">
    <name type="scientific">Tenacibaculum vairaonense</name>
    <dbReference type="NCBI Taxonomy" id="3137860"/>
    <lineage>
        <taxon>Bacteria</taxon>
        <taxon>Pseudomonadati</taxon>
        <taxon>Bacteroidota</taxon>
        <taxon>Flavobacteriia</taxon>
        <taxon>Flavobacteriales</taxon>
        <taxon>Flavobacteriaceae</taxon>
        <taxon>Tenacibaculum</taxon>
    </lineage>
</organism>
<evidence type="ECO:0000256" key="1">
    <source>
        <dbReference type="ARBA" id="ARBA00009836"/>
    </source>
</evidence>
<dbReference type="PANTHER" id="PTHR12684:SF2">
    <property type="entry name" value="TRNA 2'-PHOSPHOTRANSFERASE 1"/>
    <property type="match status" value="1"/>
</dbReference>
<dbReference type="EMBL" id="CAXJRC010000046">
    <property type="protein sequence ID" value="CAL2108794.1"/>
    <property type="molecule type" value="Genomic_DNA"/>
</dbReference>
<dbReference type="PANTHER" id="PTHR12684">
    <property type="entry name" value="PUTATIVE PHOSPHOTRANSFERASE"/>
    <property type="match status" value="1"/>
</dbReference>
<dbReference type="EC" id="2.7.1.-" evidence="5"/>
<protein>
    <recommendedName>
        <fullName evidence="5">Probable RNA 2'-phosphotransferase</fullName>
        <ecNumber evidence="5">2.7.1.-</ecNumber>
    </recommendedName>
</protein>
<name>A0ABP1FEN4_9FLAO</name>
<comment type="function">
    <text evidence="4 5">Removes the 2'-phosphate from RNA via an intermediate in which the phosphate is ADP-ribosylated by NAD followed by a presumed transesterification to release the RNA and generate ADP-ribose 1''-2''-cyclic phosphate (APPR&gt;P). May function as an ADP-ribosylase.</text>
</comment>
<dbReference type="NCBIfam" id="NF002014">
    <property type="entry name" value="PRK00819.1-4"/>
    <property type="match status" value="1"/>
</dbReference>
<gene>
    <name evidence="5 6" type="primary">kptA</name>
    <name evidence="6" type="ORF">T190115A13A_90140</name>
</gene>
<accession>A0ABP1FEN4</accession>
<evidence type="ECO:0000256" key="2">
    <source>
        <dbReference type="ARBA" id="ARBA00022679"/>
    </source>
</evidence>
<keyword evidence="3 5" id="KW-0520">NAD</keyword>
<dbReference type="RefSeq" id="WP_348740390.1">
    <property type="nucleotide sequence ID" value="NZ_CAXJRC010000046.1"/>
</dbReference>
<dbReference type="HAMAP" id="MF_00299">
    <property type="entry name" value="KptA"/>
    <property type="match status" value="1"/>
</dbReference>
<evidence type="ECO:0000256" key="3">
    <source>
        <dbReference type="ARBA" id="ARBA00023027"/>
    </source>
</evidence>
<comment type="caution">
    <text evidence="6">The sequence shown here is derived from an EMBL/GenBank/DDBJ whole genome shotgun (WGS) entry which is preliminary data.</text>
</comment>
<keyword evidence="7" id="KW-1185">Reference proteome</keyword>
<dbReference type="Pfam" id="PF01885">
    <property type="entry name" value="PTS_2-RNA"/>
    <property type="match status" value="1"/>
</dbReference>